<feature type="chain" id="PRO_5046422498" description="GLUG domain-containing protein" evidence="4">
    <location>
        <begin position="29"/>
        <end position="1668"/>
    </location>
</feature>
<dbReference type="Proteomes" id="UP000661649">
    <property type="component" value="Unassembled WGS sequence"/>
</dbReference>
<feature type="coiled-coil region" evidence="1">
    <location>
        <begin position="1472"/>
        <end position="1499"/>
    </location>
</feature>
<evidence type="ECO:0000256" key="1">
    <source>
        <dbReference type="SAM" id="Coils"/>
    </source>
</evidence>
<reference evidence="5 6" key="1">
    <citation type="submission" date="2020-08" db="EMBL/GenBank/DDBJ databases">
        <title>Genome public.</title>
        <authorList>
            <person name="Liu C."/>
            <person name="Sun Q."/>
        </authorList>
    </citation>
    <scope>NUCLEOTIDE SEQUENCE [LARGE SCALE GENOMIC DNA]</scope>
    <source>
        <strain evidence="5 6">3_YM_SP_D4_24.mj</strain>
    </source>
</reference>
<keyword evidence="3" id="KW-1133">Transmembrane helix</keyword>
<evidence type="ECO:0000313" key="6">
    <source>
        <dbReference type="Proteomes" id="UP000661649"/>
    </source>
</evidence>
<keyword evidence="6" id="KW-1185">Reference proteome</keyword>
<dbReference type="RefSeq" id="WP_187559049.1">
    <property type="nucleotide sequence ID" value="NZ_JACRTP010000006.1"/>
</dbReference>
<feature type="transmembrane region" description="Helical" evidence="3">
    <location>
        <begin position="1632"/>
        <end position="1657"/>
    </location>
</feature>
<feature type="compositionally biased region" description="Acidic residues" evidence="2">
    <location>
        <begin position="1584"/>
        <end position="1594"/>
    </location>
</feature>
<evidence type="ECO:0000256" key="2">
    <source>
        <dbReference type="SAM" id="MobiDB-lite"/>
    </source>
</evidence>
<feature type="compositionally biased region" description="Polar residues" evidence="2">
    <location>
        <begin position="1537"/>
        <end position="1549"/>
    </location>
</feature>
<feature type="coiled-coil region" evidence="1">
    <location>
        <begin position="1321"/>
        <end position="1383"/>
    </location>
</feature>
<keyword evidence="4" id="KW-0732">Signal</keyword>
<sequence>MKKKSYGKKLLAWVLALAVSMTLVPVMGQREVQAAKILDAWDGETTEVPKTDENGTYQISNGAELAWFAKKVNDGASSINGELTDKIYLGDGTSQNKWLMIGDTAEHAYKGTFNGNGYTVYFLDAEISEENPDVRYAGLFGVVDGGTISNVKVSGEVHNNYAAYKTEGKYEKLYIGSGGIAGYLKSGTISGCTNYTETTMAGEALRRNAGGIVGICSGTVRRCVNNGTLSTKVRFAQHNIGGIAGMEVGPNAVIRYCENKEAVQGYYSVGGIAGGVYQGATVQNCYNKAKISGVDTIGGIAGGVNESSVYADGTVKECLIQNVYNQGELGGLVSYTGTIVGGIVGKLGYADTKEEENPAQPVIKNAYNIAVYTNKTFEYRGAIIGIFKSGKIGRVYALRADSSYNLDLYSFKEDKTTEIIDETGLYIEKTMKSQKMITKLGSAFIKASIFDAGGGYPKLAFEEQTTDLKSKIDSAIEELQGWQSEENKKKYGTTYILIEQTVENYLEKIDSVVTQDDLDSVMKEAREALQKIKPGSEVDSKLLEARNNAILELAQYQEELLQGSEKWSEEQIAELKQTEEQFEDEIENALTIADVEALLKTAKDRLNELSIEYTESAKLGEIKASAIEELKNYASDVTVEETWKNKIETAKADGEKQIQSAKTSKEVASALAEAKKQIDEILNTIPQEGAWDGKSTKEPKFAEGYYQISNGAELAWFAQLVNSGVTGAKANAKLCDDINLGNHNWTPIGSSSKIPYTGSFDGQDHVVRGLRIESGDTYAGLFGIVYGDEKQSIENLTVKGSIECSEKIAYAGGIVAYMHGKNESQRNYIRNCHSEVQIQVKNAKRHRSAVGGIVGYADKMWVNQCSNKGNVSLESAGGIQFYAGGIIGDMANSVSVRQSVNRGSVEAEFCAGGLVGRMSGSNGAVTSNYNTGDVLANSYAGGLIGVMTGASGGSQISCCYNIGDVNLNISGKCIGALFGAMLDGTYTNLTALKNPANASLPLVGLLNGSASTGEYLEADKMKTESFLNALLASGNHFIKDYMNTQDGFPILKWELNLEEFRAGAVKDLQTFVKAEEYTEENWVQVSALIAEGVEKLQSAKSMDEMNEILTDSKQKIYEIETLKEAEQKQLESAIASAIEELQNYADETAYREAEKIQLETYVSDGVKYLHQADSVEKVNQILADVKSRIDRLETDEQKTQKENQEKISAVEAYINQIGTVNLESKTYINLARSAYDELSEELKAKVSNYDVLESAEKEYARLLEESEADEADKKAASAVDELINKLEPVTIDKKDVILQARKAYDTLTKKQQSLVAHPEYLNRAEQTYDKLKAQEVSAEISAILTGTITLNSKDAIYKAQQLYDALTDNQKKLVTNYKQLQNAKAMYQNLILASPVIELIKNIGEVTLEKGGAITRAIEAYNALTAEQQELVSNYSVLEAAYQNYSDLLAAHQVSTKISQIGVVTKESGSLLEQIRNAYNSLSDRQKSLVENYSDLEKAESAYQGLNKSDETSQIKNTAAAGETANSHSGAHESGYAKQNRNSNATGSGNAAEKSGDSKNTEQAQEKKTEETAKENQEAKAEEAENADGEETSAENETALLSGEEGDAGVSMQNGEENTAKGSAPAAQNYRVVKILCAVLGVLVILVLAGIGFMVIGSKKRKKILLKY</sequence>
<evidence type="ECO:0000256" key="3">
    <source>
        <dbReference type="SAM" id="Phobius"/>
    </source>
</evidence>
<name>A0ABR7PE13_9FIRM</name>
<feature type="coiled-coil region" evidence="1">
    <location>
        <begin position="1235"/>
        <end position="1272"/>
    </location>
</feature>
<dbReference type="EMBL" id="JACRTP010000006">
    <property type="protein sequence ID" value="MBC8629522.1"/>
    <property type="molecule type" value="Genomic_DNA"/>
</dbReference>
<feature type="coiled-coil region" evidence="1">
    <location>
        <begin position="1175"/>
        <end position="1209"/>
    </location>
</feature>
<accession>A0ABR7PE13</accession>
<feature type="coiled-coil region" evidence="1">
    <location>
        <begin position="565"/>
        <end position="612"/>
    </location>
</feature>
<evidence type="ECO:0000313" key="5">
    <source>
        <dbReference type="EMBL" id="MBC8629522.1"/>
    </source>
</evidence>
<comment type="caution">
    <text evidence="5">The sequence shown here is derived from an EMBL/GenBank/DDBJ whole genome shotgun (WGS) entry which is preliminary data.</text>
</comment>
<protein>
    <recommendedName>
        <fullName evidence="7">GLUG domain-containing protein</fullName>
    </recommendedName>
</protein>
<keyword evidence="3" id="KW-0812">Transmembrane</keyword>
<evidence type="ECO:0008006" key="7">
    <source>
        <dbReference type="Google" id="ProtNLM"/>
    </source>
</evidence>
<feature type="region of interest" description="Disordered" evidence="2">
    <location>
        <begin position="1518"/>
        <end position="1597"/>
    </location>
</feature>
<gene>
    <name evidence="5" type="ORF">H8712_13080</name>
</gene>
<keyword evidence="1" id="KW-0175">Coiled coil</keyword>
<keyword evidence="3" id="KW-0472">Membrane</keyword>
<feature type="signal peptide" evidence="4">
    <location>
        <begin position="1"/>
        <end position="28"/>
    </location>
</feature>
<organism evidence="5 6">
    <name type="scientific">Blautia stercoris</name>
    <dbReference type="NCBI Taxonomy" id="871664"/>
    <lineage>
        <taxon>Bacteria</taxon>
        <taxon>Bacillati</taxon>
        <taxon>Bacillota</taxon>
        <taxon>Clostridia</taxon>
        <taxon>Lachnospirales</taxon>
        <taxon>Lachnospiraceae</taxon>
        <taxon>Blautia</taxon>
    </lineage>
</organism>
<feature type="compositionally biased region" description="Basic and acidic residues" evidence="2">
    <location>
        <begin position="1554"/>
        <end position="1583"/>
    </location>
</feature>
<dbReference type="Gene3D" id="2.160.20.110">
    <property type="match status" value="2"/>
</dbReference>
<proteinExistence type="predicted"/>
<evidence type="ECO:0000256" key="4">
    <source>
        <dbReference type="SAM" id="SignalP"/>
    </source>
</evidence>